<dbReference type="InterPro" id="IPR000639">
    <property type="entry name" value="Epox_hydrolase-like"/>
</dbReference>
<dbReference type="FunFam" id="3.40.50.1820:FF:000161">
    <property type="entry name" value="Epoxide hydrolase"/>
    <property type="match status" value="1"/>
</dbReference>
<dbReference type="SMART" id="SM00156">
    <property type="entry name" value="PP2Ac"/>
    <property type="match status" value="1"/>
</dbReference>
<dbReference type="Gene3D" id="3.60.21.10">
    <property type="match status" value="1"/>
</dbReference>
<evidence type="ECO:0000313" key="10">
    <source>
        <dbReference type="EMBL" id="KAK4778677.1"/>
    </source>
</evidence>
<dbReference type="EMBL" id="JAXQNO010000017">
    <property type="protein sequence ID" value="KAK4778677.1"/>
    <property type="molecule type" value="Genomic_DNA"/>
</dbReference>
<evidence type="ECO:0000313" key="11">
    <source>
        <dbReference type="Proteomes" id="UP001346149"/>
    </source>
</evidence>
<dbReference type="EC" id="3.3.2.10" evidence="2"/>
<feature type="region of interest" description="Disordered" evidence="8">
    <location>
        <begin position="401"/>
        <end position="420"/>
    </location>
</feature>
<comment type="similarity">
    <text evidence="4">Belongs to the AB hydrolase superfamily. Epoxide hydrolase family.</text>
</comment>
<evidence type="ECO:0000256" key="3">
    <source>
        <dbReference type="ARBA" id="ARBA00022801"/>
    </source>
</evidence>
<dbReference type="PRINTS" id="PR00412">
    <property type="entry name" value="EPOXHYDRLASE"/>
</dbReference>
<dbReference type="Gene3D" id="3.40.50.1820">
    <property type="entry name" value="alpha/beta hydrolase"/>
    <property type="match status" value="1"/>
</dbReference>
<evidence type="ECO:0000256" key="1">
    <source>
        <dbReference type="ARBA" id="ARBA00004721"/>
    </source>
</evidence>
<accession>A0AAN7L386</accession>
<dbReference type="AlphaFoldDB" id="A0AAN7L386"/>
<protein>
    <recommendedName>
        <fullName evidence="2">soluble epoxide hydrolase</fullName>
        <ecNumber evidence="2">3.3.2.10</ecNumber>
    </recommendedName>
</protein>
<sequence>MDGIEHRTVLVNGINMHVAEMGHGPRVVLLLHGFPEIWYTWRHQIRALASLGYRAVAPDLRGFGGSDSPPDPSAYTYHHVVADLVALLDSLGADKAFVVAHDWGAMVGWFLCLFRPDRVRAFVSLTVPYRPRNPAVKPVAGMRAFLGEDYYMCRFQAAGDIESEIESAGVRNVLLKILSERRPGPPMLPKGGFLEMGAIDLPSWLSEEDLQYYAASFEKTGFTGGLNYYRAIDLNWELTAPWNGAKVTVPVKFIVGDLDMTYTTPGVKDYVHHGGFKKDVPLLDDEIVVMEDAGHFINQERPEEFLSMEKQGGANENGRQEELFQPLGQNKNQKIMLFPVIDNMKVVEDGYEFFAKRRLVTLFSAPNYGGEFDNVGAFLSVDESLMCSFEILKPIDNAFSKGASSSSGTLRKPPKIGHAP</sequence>
<evidence type="ECO:0000256" key="7">
    <source>
        <dbReference type="ARBA" id="ARBA00093212"/>
    </source>
</evidence>
<dbReference type="InterPro" id="IPR029058">
    <property type="entry name" value="AB_hydrolase_fold"/>
</dbReference>
<comment type="catalytic activity">
    <reaction evidence="5">
        <text>an epoxide + H2O = an ethanediol</text>
        <dbReference type="Rhea" id="RHEA:19037"/>
        <dbReference type="ChEBI" id="CHEBI:15377"/>
        <dbReference type="ChEBI" id="CHEBI:32955"/>
        <dbReference type="ChEBI" id="CHEBI:140594"/>
        <dbReference type="EC" id="3.3.2.10"/>
    </reaction>
    <physiologicalReaction direction="left-to-right" evidence="5">
        <dbReference type="Rhea" id="RHEA:19038"/>
    </physiologicalReaction>
</comment>
<dbReference type="InterPro" id="IPR029052">
    <property type="entry name" value="Metallo-depent_PP-like"/>
</dbReference>
<evidence type="ECO:0000256" key="5">
    <source>
        <dbReference type="ARBA" id="ARBA00051067"/>
    </source>
</evidence>
<comment type="caution">
    <text evidence="10">The sequence shown here is derived from an EMBL/GenBank/DDBJ whole genome shotgun (WGS) entry which is preliminary data.</text>
</comment>
<dbReference type="GO" id="GO:0004301">
    <property type="term" value="F:epoxide hydrolase activity"/>
    <property type="evidence" value="ECO:0007669"/>
    <property type="project" value="UniProtKB-EC"/>
</dbReference>
<dbReference type="SUPFAM" id="SSF53474">
    <property type="entry name" value="alpha/beta-Hydrolases"/>
    <property type="match status" value="1"/>
</dbReference>
<gene>
    <name evidence="10" type="ORF">SAY86_006205</name>
</gene>
<evidence type="ECO:0000256" key="8">
    <source>
        <dbReference type="SAM" id="MobiDB-lite"/>
    </source>
</evidence>
<dbReference type="Proteomes" id="UP001346149">
    <property type="component" value="Unassembled WGS sequence"/>
</dbReference>
<dbReference type="Pfam" id="PF00561">
    <property type="entry name" value="Abhydrolase_1"/>
    <property type="match status" value="1"/>
</dbReference>
<evidence type="ECO:0000259" key="9">
    <source>
        <dbReference type="SMART" id="SM00156"/>
    </source>
</evidence>
<dbReference type="InterPro" id="IPR006186">
    <property type="entry name" value="Ser/Thr-sp_prot-phosphatase"/>
</dbReference>
<evidence type="ECO:0000256" key="6">
    <source>
        <dbReference type="ARBA" id="ARBA00058358"/>
    </source>
</evidence>
<keyword evidence="11" id="KW-1185">Reference proteome</keyword>
<keyword evidence="3" id="KW-0378">Hydrolase</keyword>
<organism evidence="10 11">
    <name type="scientific">Trapa natans</name>
    <name type="common">Water chestnut</name>
    <dbReference type="NCBI Taxonomy" id="22666"/>
    <lineage>
        <taxon>Eukaryota</taxon>
        <taxon>Viridiplantae</taxon>
        <taxon>Streptophyta</taxon>
        <taxon>Embryophyta</taxon>
        <taxon>Tracheophyta</taxon>
        <taxon>Spermatophyta</taxon>
        <taxon>Magnoliopsida</taxon>
        <taxon>eudicotyledons</taxon>
        <taxon>Gunneridae</taxon>
        <taxon>Pentapetalae</taxon>
        <taxon>rosids</taxon>
        <taxon>malvids</taxon>
        <taxon>Myrtales</taxon>
        <taxon>Lythraceae</taxon>
        <taxon>Trapa</taxon>
    </lineage>
</organism>
<comment type="function">
    <text evidence="6">Epoxide hydrolase involved in the biosynthesis of cucurbitacin and mogroside tetracyclic triterpene natural products (e.g. siamenoside I and mogrosides IV, V and VI). Cucurbitacins have cytotoxic properties and exhibit deterrent taste as a defense barrier against herbivores. Mogrosides are nonsugar highly oxygenated compounds used as high-intensity zero-calorie sweeteners; they also possess pharmacological properties such as regulating immunity, lowering blood sugar and lipid levels, protecting the liver, and acting as antioxidants and antitumor agents. Catalyzes the hydrolysis of aromatic epoxide-containing substrates, such as the conversion of 24,25-epoxycucurbitadienol to 24,25-dihydroxycucurbitadienol.</text>
</comment>
<evidence type="ECO:0000256" key="2">
    <source>
        <dbReference type="ARBA" id="ARBA00013006"/>
    </source>
</evidence>
<dbReference type="InterPro" id="IPR000073">
    <property type="entry name" value="AB_hydrolase_1"/>
</dbReference>
<name>A0AAN7L386_TRANT</name>
<dbReference type="PANTHER" id="PTHR43329">
    <property type="entry name" value="EPOXIDE HYDROLASE"/>
    <property type="match status" value="1"/>
</dbReference>
<evidence type="ECO:0000256" key="4">
    <source>
        <dbReference type="ARBA" id="ARBA00038334"/>
    </source>
</evidence>
<dbReference type="SUPFAM" id="SSF56300">
    <property type="entry name" value="Metallo-dependent phosphatases"/>
    <property type="match status" value="1"/>
</dbReference>
<reference evidence="10 11" key="1">
    <citation type="journal article" date="2023" name="Hortic Res">
        <title>Pangenome of water caltrop reveals structural variations and asymmetric subgenome divergence after allopolyploidization.</title>
        <authorList>
            <person name="Zhang X."/>
            <person name="Chen Y."/>
            <person name="Wang L."/>
            <person name="Yuan Y."/>
            <person name="Fang M."/>
            <person name="Shi L."/>
            <person name="Lu R."/>
            <person name="Comes H.P."/>
            <person name="Ma Y."/>
            <person name="Chen Y."/>
            <person name="Huang G."/>
            <person name="Zhou Y."/>
            <person name="Zheng Z."/>
            <person name="Qiu Y."/>
        </authorList>
    </citation>
    <scope>NUCLEOTIDE SEQUENCE [LARGE SCALE GENOMIC DNA]</scope>
    <source>
        <strain evidence="10">F231</strain>
    </source>
</reference>
<comment type="pathway">
    <text evidence="1">Secondary metabolite biosynthesis; terpenoid biosynthesis.</text>
</comment>
<feature type="domain" description="Serine/threonine specific protein phosphatases" evidence="9">
    <location>
        <begin position="222"/>
        <end position="396"/>
    </location>
</feature>
<comment type="catalytic activity">
    <reaction evidence="7">
        <text>(24S)-24,25-epoxycucurbitadienol + H2O = (24R)-24,25-dihydroxycucurbitadienol</text>
        <dbReference type="Rhea" id="RHEA:81855"/>
        <dbReference type="ChEBI" id="CHEBI:15377"/>
        <dbReference type="ChEBI" id="CHEBI:229949"/>
        <dbReference type="ChEBI" id="CHEBI:229950"/>
    </reaction>
    <physiologicalReaction direction="left-to-right" evidence="7">
        <dbReference type="Rhea" id="RHEA:81856"/>
    </physiologicalReaction>
</comment>
<proteinExistence type="inferred from homology"/>